<dbReference type="STRING" id="575540.Isop_3046"/>
<dbReference type="HOGENOM" id="CLU_133067_2_0_0"/>
<gene>
    <name evidence="3" type="ordered locus">Isop_3046</name>
</gene>
<organism evidence="3 4">
    <name type="scientific">Isosphaera pallida (strain ATCC 43644 / DSM 9630 / IS1B)</name>
    <dbReference type="NCBI Taxonomy" id="575540"/>
    <lineage>
        <taxon>Bacteria</taxon>
        <taxon>Pseudomonadati</taxon>
        <taxon>Planctomycetota</taxon>
        <taxon>Planctomycetia</taxon>
        <taxon>Isosphaerales</taxon>
        <taxon>Isosphaeraceae</taxon>
        <taxon>Isosphaera</taxon>
    </lineage>
</organism>
<dbReference type="Pfam" id="PF00893">
    <property type="entry name" value="Multi_Drug_Res"/>
    <property type="match status" value="1"/>
</dbReference>
<proteinExistence type="inferred from homology"/>
<evidence type="ECO:0000256" key="2">
    <source>
        <dbReference type="SAM" id="Phobius"/>
    </source>
</evidence>
<evidence type="ECO:0000313" key="3">
    <source>
        <dbReference type="EMBL" id="ADV63611.1"/>
    </source>
</evidence>
<keyword evidence="1 2" id="KW-0812">Transmembrane</keyword>
<dbReference type="GO" id="GO:0022857">
    <property type="term" value="F:transmembrane transporter activity"/>
    <property type="evidence" value="ECO:0007669"/>
    <property type="project" value="InterPro"/>
</dbReference>
<sequence>MNGWLMLAVAIGLEVTGTIGMKLSEGPTRPGPTMLMVLSYLGGFAALSIALKTLE</sequence>
<evidence type="ECO:0000313" key="4">
    <source>
        <dbReference type="Proteomes" id="UP000008631"/>
    </source>
</evidence>
<dbReference type="Proteomes" id="UP000008631">
    <property type="component" value="Chromosome"/>
</dbReference>
<dbReference type="InterPro" id="IPR045324">
    <property type="entry name" value="Small_multidrug_res"/>
</dbReference>
<dbReference type="AlphaFoldDB" id="E8R3A1"/>
<dbReference type="KEGG" id="ipa:Isop_3046"/>
<dbReference type="GO" id="GO:0005886">
    <property type="term" value="C:plasma membrane"/>
    <property type="evidence" value="ECO:0007669"/>
    <property type="project" value="UniProtKB-SubCell"/>
</dbReference>
<accession>E8R3A1</accession>
<name>E8R3A1_ISOPI</name>
<dbReference type="eggNOG" id="COG2076">
    <property type="taxonomic scope" value="Bacteria"/>
</dbReference>
<reference key="1">
    <citation type="submission" date="2010-11" db="EMBL/GenBank/DDBJ databases">
        <title>The complete sequence of chromosome of Isophaera pallida ATCC 43644.</title>
        <authorList>
            <consortium name="US DOE Joint Genome Institute (JGI-PGF)"/>
            <person name="Lucas S."/>
            <person name="Copeland A."/>
            <person name="Lapidus A."/>
            <person name="Bruce D."/>
            <person name="Goodwin L."/>
            <person name="Pitluck S."/>
            <person name="Kyrpides N."/>
            <person name="Mavromatis K."/>
            <person name="Pagani I."/>
            <person name="Ivanova N."/>
            <person name="Saunders E."/>
            <person name="Brettin T."/>
            <person name="Detter J.C."/>
            <person name="Han C."/>
            <person name="Tapia R."/>
            <person name="Land M."/>
            <person name="Hauser L."/>
            <person name="Markowitz V."/>
            <person name="Cheng J.-F."/>
            <person name="Hugenholtz P."/>
            <person name="Woyke T."/>
            <person name="Wu D."/>
            <person name="Eisen J.A."/>
        </authorList>
    </citation>
    <scope>NUCLEOTIDE SEQUENCE</scope>
    <source>
        <strain>ATCC 43644</strain>
    </source>
</reference>
<evidence type="ECO:0000256" key="1">
    <source>
        <dbReference type="RuleBase" id="RU003942"/>
    </source>
</evidence>
<feature type="transmembrane region" description="Helical" evidence="2">
    <location>
        <begin position="33"/>
        <end position="51"/>
    </location>
</feature>
<dbReference type="InterPro" id="IPR037185">
    <property type="entry name" value="EmrE-like"/>
</dbReference>
<protein>
    <submittedName>
        <fullName evidence="3">Small multidrug resistance protein</fullName>
    </submittedName>
</protein>
<reference evidence="3 4" key="2">
    <citation type="journal article" date="2011" name="Stand. Genomic Sci.">
        <title>Complete genome sequence of Isosphaera pallida type strain (IS1B).</title>
        <authorList>
            <consortium name="US DOE Joint Genome Institute (JGI-PGF)"/>
            <person name="Goker M."/>
            <person name="Cleland D."/>
            <person name="Saunders E."/>
            <person name="Lapidus A."/>
            <person name="Nolan M."/>
            <person name="Lucas S."/>
            <person name="Hammon N."/>
            <person name="Deshpande S."/>
            <person name="Cheng J.F."/>
            <person name="Tapia R."/>
            <person name="Han C."/>
            <person name="Goodwin L."/>
            <person name="Pitluck S."/>
            <person name="Liolios K."/>
            <person name="Pagani I."/>
            <person name="Ivanova N."/>
            <person name="Mavromatis K."/>
            <person name="Pati A."/>
            <person name="Chen A."/>
            <person name="Palaniappan K."/>
            <person name="Land M."/>
            <person name="Hauser L."/>
            <person name="Chang Y.J."/>
            <person name="Jeffries C.D."/>
            <person name="Detter J.C."/>
            <person name="Beck B."/>
            <person name="Woyke T."/>
            <person name="Bristow J."/>
            <person name="Eisen J.A."/>
            <person name="Markowitz V."/>
            <person name="Hugenholtz P."/>
            <person name="Kyrpides N.C."/>
            <person name="Klenk H.P."/>
        </authorList>
    </citation>
    <scope>NUCLEOTIDE SEQUENCE [LARGE SCALE GENOMIC DNA]</scope>
    <source>
        <strain evidence="4">ATCC 43644 / DSM 9630 / IS1B</strain>
    </source>
</reference>
<keyword evidence="2" id="KW-0472">Membrane</keyword>
<keyword evidence="2" id="KW-1133">Transmembrane helix</keyword>
<dbReference type="EMBL" id="CP002353">
    <property type="protein sequence ID" value="ADV63611.1"/>
    <property type="molecule type" value="Genomic_DNA"/>
</dbReference>
<dbReference type="InParanoid" id="E8R3A1"/>
<comment type="subcellular location">
    <subcellularLocation>
        <location evidence="1">Cell membrane</location>
        <topology evidence="1">Multi-pass membrane protein</topology>
    </subcellularLocation>
</comment>
<keyword evidence="4" id="KW-1185">Reference proteome</keyword>
<dbReference type="SUPFAM" id="SSF103481">
    <property type="entry name" value="Multidrug resistance efflux transporter EmrE"/>
    <property type="match status" value="1"/>
</dbReference>
<comment type="similarity">
    <text evidence="1">Belongs to the drug/metabolite transporter (DMT) superfamily. Small multidrug resistance (SMR) (TC 2.A.7.1) family.</text>
</comment>
<dbReference type="Gene3D" id="1.10.3730.20">
    <property type="match status" value="1"/>
</dbReference>